<proteinExistence type="predicted"/>
<sequence length="191" mass="20732">MSYAIATNELTLTDRKNFINGAVEMGINRALRLGLASSREELVWREAYPRDDLGTGAAGWIANDYVSMVIPAAPIPGWHSAFSTGALPGTQHQLGNNQIAVFYKFADVEDAPVVNAVRFRLGAAGATTLGSFFIQLPTMAKIEPDVYFSEPIVYDPQSWLYIEVYVTGNVAGQEHIPFGCFIIEPTGGTVS</sequence>
<organism evidence="1">
    <name type="scientific">marine sediment metagenome</name>
    <dbReference type="NCBI Taxonomy" id="412755"/>
    <lineage>
        <taxon>unclassified sequences</taxon>
        <taxon>metagenomes</taxon>
        <taxon>ecological metagenomes</taxon>
    </lineage>
</organism>
<reference evidence="1" key="1">
    <citation type="journal article" date="2014" name="Front. Microbiol.">
        <title>High frequency of phylogenetically diverse reductive dehalogenase-homologous genes in deep subseafloor sedimentary metagenomes.</title>
        <authorList>
            <person name="Kawai M."/>
            <person name="Futagami T."/>
            <person name="Toyoda A."/>
            <person name="Takaki Y."/>
            <person name="Nishi S."/>
            <person name="Hori S."/>
            <person name="Arai W."/>
            <person name="Tsubouchi T."/>
            <person name="Morono Y."/>
            <person name="Uchiyama I."/>
            <person name="Ito T."/>
            <person name="Fujiyama A."/>
            <person name="Inagaki F."/>
            <person name="Takami H."/>
        </authorList>
    </citation>
    <scope>NUCLEOTIDE SEQUENCE</scope>
    <source>
        <strain evidence="1">Expedition CK06-06</strain>
    </source>
</reference>
<accession>X1U5C2</accession>
<evidence type="ECO:0000313" key="1">
    <source>
        <dbReference type="EMBL" id="GAJ12699.1"/>
    </source>
</evidence>
<name>X1U5C2_9ZZZZ</name>
<comment type="caution">
    <text evidence="1">The sequence shown here is derived from an EMBL/GenBank/DDBJ whole genome shotgun (WGS) entry which is preliminary data.</text>
</comment>
<protein>
    <submittedName>
        <fullName evidence="1">Uncharacterized protein</fullName>
    </submittedName>
</protein>
<dbReference type="EMBL" id="BARW01033712">
    <property type="protein sequence ID" value="GAJ12699.1"/>
    <property type="molecule type" value="Genomic_DNA"/>
</dbReference>
<gene>
    <name evidence="1" type="ORF">S12H4_53030</name>
</gene>
<dbReference type="AlphaFoldDB" id="X1U5C2"/>